<proteinExistence type="predicted"/>
<dbReference type="EMBL" id="GBEZ01006438">
    <property type="protein sequence ID" value="JAC78963.1"/>
    <property type="molecule type" value="Transcribed_RNA"/>
</dbReference>
<evidence type="ECO:0000313" key="2">
    <source>
        <dbReference type="EMBL" id="JAC78963.1"/>
    </source>
</evidence>
<evidence type="ECO:0000256" key="1">
    <source>
        <dbReference type="SAM" id="MobiDB-lite"/>
    </source>
</evidence>
<organism evidence="2">
    <name type="scientific">Tetraselmis sp. GSL018</name>
    <dbReference type="NCBI Taxonomy" id="582737"/>
    <lineage>
        <taxon>Eukaryota</taxon>
        <taxon>Viridiplantae</taxon>
        <taxon>Chlorophyta</taxon>
        <taxon>core chlorophytes</taxon>
        <taxon>Chlorodendrophyceae</taxon>
        <taxon>Chlorodendrales</taxon>
        <taxon>Chlorodendraceae</taxon>
        <taxon>Tetraselmis</taxon>
    </lineage>
</organism>
<reference evidence="2" key="1">
    <citation type="submission" date="2014-05" db="EMBL/GenBank/DDBJ databases">
        <title>The transcriptome of the halophilic microalga Tetraselmis sp. GSL018 isolated from the Great Salt Lake, Utah.</title>
        <authorList>
            <person name="Jinkerson R.E."/>
            <person name="D'Adamo S."/>
            <person name="Posewitz M.C."/>
        </authorList>
    </citation>
    <scope>NUCLEOTIDE SEQUENCE</scope>
    <source>
        <strain evidence="2">GSL018</strain>
    </source>
</reference>
<feature type="region of interest" description="Disordered" evidence="1">
    <location>
        <begin position="1"/>
        <end position="29"/>
    </location>
</feature>
<accession>A0A061S3Y2</accession>
<gene>
    <name evidence="2" type="ORF">TSPGSL018_13874</name>
</gene>
<dbReference type="AlphaFoldDB" id="A0A061S3Y2"/>
<protein>
    <submittedName>
        <fullName evidence="2">Uncharacterized protein</fullName>
    </submittedName>
</protein>
<sequence>MDPTAAPPTEQAMGTLGRGPYWMTAVPQNPNVPGHSGDLPCARLRLEAPLDRCWKSTLLQLHRGQAFLPEKAEPCGSALPWICRRPNA</sequence>
<name>A0A061S3Y2_9CHLO</name>